<accession>A0A916JF10</accession>
<name>A0A916JF10_9BACT</name>
<keyword evidence="3" id="KW-1185">Reference proteome</keyword>
<reference evidence="2" key="1">
    <citation type="submission" date="2021-04" db="EMBL/GenBank/DDBJ databases">
        <authorList>
            <person name="Rodrigo-Torres L."/>
            <person name="Arahal R. D."/>
            <person name="Lucena T."/>
        </authorList>
    </citation>
    <scope>NUCLEOTIDE SEQUENCE</scope>
    <source>
        <strain evidence="2">CECT 9275</strain>
    </source>
</reference>
<dbReference type="Pfam" id="PF10047">
    <property type="entry name" value="DUF2281"/>
    <property type="match status" value="1"/>
</dbReference>
<organism evidence="2 3">
    <name type="scientific">Dyadobacter helix</name>
    <dbReference type="NCBI Taxonomy" id="2822344"/>
    <lineage>
        <taxon>Bacteria</taxon>
        <taxon>Pseudomonadati</taxon>
        <taxon>Bacteroidota</taxon>
        <taxon>Cytophagia</taxon>
        <taxon>Cytophagales</taxon>
        <taxon>Spirosomataceae</taxon>
        <taxon>Dyadobacter</taxon>
    </lineage>
</organism>
<evidence type="ECO:0000259" key="1">
    <source>
        <dbReference type="Pfam" id="PF10047"/>
    </source>
</evidence>
<dbReference type="RefSeq" id="WP_215240416.1">
    <property type="nucleotide sequence ID" value="NZ_CAJRAF010000002.1"/>
</dbReference>
<dbReference type="EMBL" id="CAJRAF010000002">
    <property type="protein sequence ID" value="CAG5007225.1"/>
    <property type="molecule type" value="Genomic_DNA"/>
</dbReference>
<evidence type="ECO:0000313" key="3">
    <source>
        <dbReference type="Proteomes" id="UP000680038"/>
    </source>
</evidence>
<protein>
    <recommendedName>
        <fullName evidence="1">DUF2281 domain-containing protein</fullName>
    </recommendedName>
</protein>
<proteinExistence type="predicted"/>
<dbReference type="AlphaFoldDB" id="A0A916JF10"/>
<feature type="domain" description="DUF2281" evidence="1">
    <location>
        <begin position="10"/>
        <end position="43"/>
    </location>
</feature>
<sequence length="78" mass="9516">MTILELQNQIQRKAQELPPDLLKEVFDYMEFVLKKRKKLTSAQHQTLEEWWDNLTQFSDDYMTERIQPPLDKTENLFE</sequence>
<evidence type="ECO:0000313" key="2">
    <source>
        <dbReference type="EMBL" id="CAG5007225.1"/>
    </source>
</evidence>
<dbReference type="InterPro" id="IPR018739">
    <property type="entry name" value="DUF2281"/>
</dbReference>
<dbReference type="Proteomes" id="UP000680038">
    <property type="component" value="Unassembled WGS sequence"/>
</dbReference>
<comment type="caution">
    <text evidence="2">The sequence shown here is derived from an EMBL/GenBank/DDBJ whole genome shotgun (WGS) entry which is preliminary data.</text>
</comment>
<gene>
    <name evidence="2" type="ORF">DYBT9275_03996</name>
</gene>